<organism evidence="2 3">
    <name type="scientific">Protopolystoma xenopodis</name>
    <dbReference type="NCBI Taxonomy" id="117903"/>
    <lineage>
        <taxon>Eukaryota</taxon>
        <taxon>Metazoa</taxon>
        <taxon>Spiralia</taxon>
        <taxon>Lophotrochozoa</taxon>
        <taxon>Platyhelminthes</taxon>
        <taxon>Monogenea</taxon>
        <taxon>Polyopisthocotylea</taxon>
        <taxon>Polystomatidea</taxon>
        <taxon>Polystomatidae</taxon>
        <taxon>Protopolystoma</taxon>
    </lineage>
</organism>
<dbReference type="Proteomes" id="UP000784294">
    <property type="component" value="Unassembled WGS sequence"/>
</dbReference>
<accession>A0A448XMI7</accession>
<gene>
    <name evidence="2" type="ORF">PXEA_LOCUS33765</name>
</gene>
<dbReference type="OrthoDB" id="3214149at2759"/>
<evidence type="ECO:0000313" key="2">
    <source>
        <dbReference type="EMBL" id="VEL40325.1"/>
    </source>
</evidence>
<evidence type="ECO:0000256" key="1">
    <source>
        <dbReference type="SAM" id="MobiDB-lite"/>
    </source>
</evidence>
<keyword evidence="3" id="KW-1185">Reference proteome</keyword>
<dbReference type="EMBL" id="CAAALY010264490">
    <property type="protein sequence ID" value="VEL40325.1"/>
    <property type="molecule type" value="Genomic_DNA"/>
</dbReference>
<proteinExistence type="predicted"/>
<comment type="caution">
    <text evidence="2">The sequence shown here is derived from an EMBL/GenBank/DDBJ whole genome shotgun (WGS) entry which is preliminary data.</text>
</comment>
<name>A0A448XMI7_9PLAT</name>
<protein>
    <submittedName>
        <fullName evidence="2">Uncharacterized protein</fullName>
    </submittedName>
</protein>
<feature type="region of interest" description="Disordered" evidence="1">
    <location>
        <begin position="35"/>
        <end position="121"/>
    </location>
</feature>
<reference evidence="2" key="1">
    <citation type="submission" date="2018-11" db="EMBL/GenBank/DDBJ databases">
        <authorList>
            <consortium name="Pathogen Informatics"/>
        </authorList>
    </citation>
    <scope>NUCLEOTIDE SEQUENCE</scope>
</reference>
<evidence type="ECO:0000313" key="3">
    <source>
        <dbReference type="Proteomes" id="UP000784294"/>
    </source>
</evidence>
<dbReference type="AlphaFoldDB" id="A0A448XMI7"/>
<sequence length="149" mass="15629">MPRREVVEQSLVELKAVSYGQGELTPGLGLTLGLTPSPADSGLPGTGDLDPPAVSSIGLRGAKKRSHSQSSMQDLFDVTSMTRSSAGSLSYTAGGPDSLRSGLSSEAGSYGHLSAGKTQAPARRPSLAFTRYSLVKLPHFYQPLRLKLV</sequence>
<feature type="compositionally biased region" description="Polar residues" evidence="1">
    <location>
        <begin position="68"/>
        <end position="91"/>
    </location>
</feature>